<evidence type="ECO:0000313" key="2">
    <source>
        <dbReference type="EMBL" id="MDV2684480.1"/>
    </source>
</evidence>
<protein>
    <recommendedName>
        <fullName evidence="1">Sublancin immunity protein SunI-like PH domain-containing protein</fullName>
    </recommendedName>
</protein>
<dbReference type="InterPro" id="IPR055365">
    <property type="entry name" value="PH_SunI-like"/>
</dbReference>
<evidence type="ECO:0000313" key="3">
    <source>
        <dbReference type="Proteomes" id="UP001287282"/>
    </source>
</evidence>
<dbReference type="EMBL" id="JAWJBA010000002">
    <property type="protein sequence ID" value="MDV2684480.1"/>
    <property type="molecule type" value="Genomic_DNA"/>
</dbReference>
<name>A0ABU3X9D0_9BACI</name>
<keyword evidence="3" id="KW-1185">Reference proteome</keyword>
<proteinExistence type="predicted"/>
<dbReference type="Pfam" id="PF23491">
    <property type="entry name" value="bPH_8"/>
    <property type="match status" value="1"/>
</dbReference>
<evidence type="ECO:0000259" key="1">
    <source>
        <dbReference type="Pfam" id="PF23491"/>
    </source>
</evidence>
<organism evidence="2 3">
    <name type="scientific">Alkalihalophilus lindianensis</name>
    <dbReference type="NCBI Taxonomy" id="1630542"/>
    <lineage>
        <taxon>Bacteria</taxon>
        <taxon>Bacillati</taxon>
        <taxon>Bacillota</taxon>
        <taxon>Bacilli</taxon>
        <taxon>Bacillales</taxon>
        <taxon>Bacillaceae</taxon>
        <taxon>Alkalihalophilus</taxon>
    </lineage>
</organism>
<dbReference type="RefSeq" id="WP_317121707.1">
    <property type="nucleotide sequence ID" value="NZ_JAWJBA010000002.1"/>
</dbReference>
<feature type="domain" description="Sublancin immunity protein SunI-like PH" evidence="1">
    <location>
        <begin position="2"/>
        <end position="53"/>
    </location>
</feature>
<dbReference type="Proteomes" id="UP001287282">
    <property type="component" value="Unassembled WGS sequence"/>
</dbReference>
<reference evidence="2 3" key="1">
    <citation type="submission" date="2023-10" db="EMBL/GenBank/DDBJ databases">
        <title>Screening of Alkalihalobacillus lindianensis BZ-TG-R113 and Its Alleviation of Salt Stress on Rapeseed Growth.</title>
        <authorList>
            <person name="Zhao B."/>
            <person name="Guo T."/>
        </authorList>
    </citation>
    <scope>NUCLEOTIDE SEQUENCE [LARGE SCALE GENOMIC DNA]</scope>
    <source>
        <strain evidence="2 3">BZ-TG-R113</strain>
    </source>
</reference>
<gene>
    <name evidence="2" type="ORF">RYX56_08870</name>
</gene>
<comment type="caution">
    <text evidence="2">The sequence shown here is derived from an EMBL/GenBank/DDBJ whole genome shotgun (WGS) entry which is preliminary data.</text>
</comment>
<sequence length="54" mass="5841">MFGISVKKVNESIVIKWQFTQVEIPVSDILDVSLDETYGGVDASAIRIVTASGL</sequence>
<accession>A0ABU3X9D0</accession>